<dbReference type="OrthoDB" id="10014409at2759"/>
<accession>A0A8S3SF91</accession>
<protein>
    <submittedName>
        <fullName evidence="1">Uncharacterized protein</fullName>
    </submittedName>
</protein>
<evidence type="ECO:0000313" key="2">
    <source>
        <dbReference type="Proteomes" id="UP000683360"/>
    </source>
</evidence>
<dbReference type="EMBL" id="CAJPWZ010001489">
    <property type="protein sequence ID" value="CAG2216749.1"/>
    <property type="molecule type" value="Genomic_DNA"/>
</dbReference>
<dbReference type="Proteomes" id="UP000683360">
    <property type="component" value="Unassembled WGS sequence"/>
</dbReference>
<dbReference type="AlphaFoldDB" id="A0A8S3SF91"/>
<comment type="caution">
    <text evidence="1">The sequence shown here is derived from an EMBL/GenBank/DDBJ whole genome shotgun (WGS) entry which is preliminary data.</text>
</comment>
<sequence>MPDPTCSKSFRPPSPPIEEKPEAVYVAEPVLEGSYTETTVVVYVNQLLDNLNESNIGGKIGQISCCAPTCADDIALLGNNPLDLQILVNIAFDYSQREGYLLQPEKSVVLPVLTSNKVTYEEEKWFMRDKLMPVVKKKHLTLEFKEIVEIHMQVPSKRT</sequence>
<keyword evidence="2" id="KW-1185">Reference proteome</keyword>
<evidence type="ECO:0000313" key="1">
    <source>
        <dbReference type="EMBL" id="CAG2216749.1"/>
    </source>
</evidence>
<proteinExistence type="predicted"/>
<gene>
    <name evidence="1" type="ORF">MEDL_30457</name>
</gene>
<name>A0A8S3SF91_MYTED</name>
<organism evidence="1 2">
    <name type="scientific">Mytilus edulis</name>
    <name type="common">Blue mussel</name>
    <dbReference type="NCBI Taxonomy" id="6550"/>
    <lineage>
        <taxon>Eukaryota</taxon>
        <taxon>Metazoa</taxon>
        <taxon>Spiralia</taxon>
        <taxon>Lophotrochozoa</taxon>
        <taxon>Mollusca</taxon>
        <taxon>Bivalvia</taxon>
        <taxon>Autobranchia</taxon>
        <taxon>Pteriomorphia</taxon>
        <taxon>Mytilida</taxon>
        <taxon>Mytiloidea</taxon>
        <taxon>Mytilidae</taxon>
        <taxon>Mytilinae</taxon>
        <taxon>Mytilus</taxon>
    </lineage>
</organism>
<reference evidence="1" key="1">
    <citation type="submission" date="2021-03" db="EMBL/GenBank/DDBJ databases">
        <authorList>
            <person name="Bekaert M."/>
        </authorList>
    </citation>
    <scope>NUCLEOTIDE SEQUENCE</scope>
</reference>